<dbReference type="InterPro" id="IPR013538">
    <property type="entry name" value="ASHA1/2-like_C"/>
</dbReference>
<comment type="caution">
    <text evidence="3">The sequence shown here is derived from an EMBL/GenBank/DDBJ whole genome shotgun (WGS) entry which is preliminary data.</text>
</comment>
<dbReference type="CDD" id="cd08900">
    <property type="entry name" value="SRPBCC_CalC_Aha1-like_7"/>
    <property type="match status" value="1"/>
</dbReference>
<comment type="similarity">
    <text evidence="1">Belongs to the AHA1 family.</text>
</comment>
<keyword evidence="4" id="KW-1185">Reference proteome</keyword>
<dbReference type="Pfam" id="PF08327">
    <property type="entry name" value="AHSA1"/>
    <property type="match status" value="1"/>
</dbReference>
<accession>A0ABV2DRP2</accession>
<protein>
    <submittedName>
        <fullName evidence="3">SRPBCC family protein</fullName>
    </submittedName>
</protein>
<organism evidence="3 4">
    <name type="scientific">Mesorhizobium shangrilense</name>
    <dbReference type="NCBI Taxonomy" id="460060"/>
    <lineage>
        <taxon>Bacteria</taxon>
        <taxon>Pseudomonadati</taxon>
        <taxon>Pseudomonadota</taxon>
        <taxon>Alphaproteobacteria</taxon>
        <taxon>Hyphomicrobiales</taxon>
        <taxon>Phyllobacteriaceae</taxon>
        <taxon>Mesorhizobium</taxon>
    </lineage>
</organism>
<dbReference type="Proteomes" id="UP001548832">
    <property type="component" value="Unassembled WGS sequence"/>
</dbReference>
<evidence type="ECO:0000313" key="4">
    <source>
        <dbReference type="Proteomes" id="UP001548832"/>
    </source>
</evidence>
<dbReference type="InterPro" id="IPR023393">
    <property type="entry name" value="START-like_dom_sf"/>
</dbReference>
<dbReference type="RefSeq" id="WP_354464954.1">
    <property type="nucleotide sequence ID" value="NZ_JBEWSZ010000012.1"/>
</dbReference>
<gene>
    <name evidence="3" type="ORF">ABVQ20_38060</name>
</gene>
<dbReference type="EMBL" id="JBEWSZ010000012">
    <property type="protein sequence ID" value="MET2832745.1"/>
    <property type="molecule type" value="Genomic_DNA"/>
</dbReference>
<name>A0ABV2DRP2_9HYPH</name>
<dbReference type="SUPFAM" id="SSF55961">
    <property type="entry name" value="Bet v1-like"/>
    <property type="match status" value="1"/>
</dbReference>
<proteinExistence type="inferred from homology"/>
<reference evidence="3 4" key="1">
    <citation type="submission" date="2024-06" db="EMBL/GenBank/DDBJ databases">
        <authorList>
            <person name="Kim D.-U."/>
        </authorList>
    </citation>
    <scope>NUCLEOTIDE SEQUENCE [LARGE SCALE GENOMIC DNA]</scope>
    <source>
        <strain evidence="3 4">KACC15460</strain>
    </source>
</reference>
<evidence type="ECO:0000256" key="1">
    <source>
        <dbReference type="ARBA" id="ARBA00006817"/>
    </source>
</evidence>
<evidence type="ECO:0000259" key="2">
    <source>
        <dbReference type="Pfam" id="PF08327"/>
    </source>
</evidence>
<feature type="domain" description="Activator of Hsp90 ATPase homologue 1/2-like C-terminal" evidence="2">
    <location>
        <begin position="19"/>
        <end position="150"/>
    </location>
</feature>
<sequence length="154" mass="17077">MTQRSVVHSTFIIDRFYPVPPAKVYFALSDPAAKRRWFTDPSNPMPSRHEMDFRVGGKEINAGGPKDGPIHVYNATYQDIVPDQRIVYSYDMLFGETRISVSLATIELHAEGKGTRLVLTEQGAFLDGHDSSATREHGTRELLDALGAALTVEA</sequence>
<dbReference type="Gene3D" id="3.30.530.20">
    <property type="match status" value="1"/>
</dbReference>
<evidence type="ECO:0000313" key="3">
    <source>
        <dbReference type="EMBL" id="MET2832745.1"/>
    </source>
</evidence>